<comment type="catalytic activity">
    <reaction evidence="10">
        <text>L-isoleucine + 2-oxoglutarate = (S)-3-methyl-2-oxopentanoate + L-glutamate</text>
        <dbReference type="Rhea" id="RHEA:24801"/>
        <dbReference type="ChEBI" id="CHEBI:16810"/>
        <dbReference type="ChEBI" id="CHEBI:29985"/>
        <dbReference type="ChEBI" id="CHEBI:35146"/>
        <dbReference type="ChEBI" id="CHEBI:58045"/>
        <dbReference type="EC" id="2.6.1.42"/>
    </reaction>
</comment>
<comment type="pathway">
    <text evidence="4">Amino-acid biosynthesis; L-valine biosynthesis; L-valine from pyruvate: step 4/4.</text>
</comment>
<keyword evidence="8" id="KW-0663">Pyridoxal phosphate</keyword>
<protein>
    <recommendedName>
        <fullName evidence="7">branched-chain-amino-acid transaminase</fullName>
        <ecNumber evidence="7">2.6.1.42</ecNumber>
    </recommendedName>
</protein>
<dbReference type="PANTHER" id="PTHR42743:SF11">
    <property type="entry name" value="AMINODEOXYCHORISMATE LYASE"/>
    <property type="match status" value="1"/>
</dbReference>
<dbReference type="Gene3D" id="3.30.470.10">
    <property type="match status" value="1"/>
</dbReference>
<dbReference type="InterPro" id="IPR043132">
    <property type="entry name" value="BCAT-like_C"/>
</dbReference>
<comment type="function">
    <text evidence="2">Acts on leucine, isoleucine and valine.</text>
</comment>
<evidence type="ECO:0000313" key="12">
    <source>
        <dbReference type="EMBL" id="PZQ75768.1"/>
    </source>
</evidence>
<keyword evidence="12" id="KW-0808">Transferase</keyword>
<dbReference type="InterPro" id="IPR001544">
    <property type="entry name" value="Aminotrans_IV"/>
</dbReference>
<evidence type="ECO:0000256" key="5">
    <source>
        <dbReference type="ARBA" id="ARBA00005072"/>
    </source>
</evidence>
<evidence type="ECO:0000256" key="1">
    <source>
        <dbReference type="ARBA" id="ARBA00001933"/>
    </source>
</evidence>
<gene>
    <name evidence="12" type="ORF">DI563_08710</name>
</gene>
<dbReference type="PANTHER" id="PTHR42743">
    <property type="entry name" value="AMINO-ACID AMINOTRANSFERASE"/>
    <property type="match status" value="1"/>
</dbReference>
<comment type="catalytic activity">
    <reaction evidence="11">
        <text>L-leucine + 2-oxoglutarate = 4-methyl-2-oxopentanoate + L-glutamate</text>
        <dbReference type="Rhea" id="RHEA:18321"/>
        <dbReference type="ChEBI" id="CHEBI:16810"/>
        <dbReference type="ChEBI" id="CHEBI:17865"/>
        <dbReference type="ChEBI" id="CHEBI:29985"/>
        <dbReference type="ChEBI" id="CHEBI:57427"/>
        <dbReference type="EC" id="2.6.1.42"/>
    </reaction>
</comment>
<dbReference type="EC" id="2.6.1.42" evidence="7"/>
<comment type="cofactor">
    <cofactor evidence="1">
        <name>pyridoxal 5'-phosphate</name>
        <dbReference type="ChEBI" id="CHEBI:597326"/>
    </cofactor>
</comment>
<evidence type="ECO:0000256" key="10">
    <source>
        <dbReference type="ARBA" id="ARBA00048798"/>
    </source>
</evidence>
<evidence type="ECO:0000256" key="7">
    <source>
        <dbReference type="ARBA" id="ARBA00013053"/>
    </source>
</evidence>
<dbReference type="InterPro" id="IPR043131">
    <property type="entry name" value="BCAT-like_N"/>
</dbReference>
<comment type="caution">
    <text evidence="12">The sequence shown here is derived from an EMBL/GenBank/DDBJ whole genome shotgun (WGS) entry which is preliminary data.</text>
</comment>
<dbReference type="GO" id="GO:0004084">
    <property type="term" value="F:branched-chain-amino-acid transaminase activity"/>
    <property type="evidence" value="ECO:0007669"/>
    <property type="project" value="UniProtKB-EC"/>
</dbReference>
<reference evidence="12 13" key="1">
    <citation type="submission" date="2017-08" db="EMBL/GenBank/DDBJ databases">
        <title>Infants hospitalized years apart are colonized by the same room-sourced microbial strains.</title>
        <authorList>
            <person name="Brooks B."/>
            <person name="Olm M.R."/>
            <person name="Firek B.A."/>
            <person name="Baker R."/>
            <person name="Thomas B.C."/>
            <person name="Morowitz M.J."/>
            <person name="Banfield J.F."/>
        </authorList>
    </citation>
    <scope>NUCLEOTIDE SEQUENCE [LARGE SCALE GENOMIC DNA]</scope>
    <source>
        <strain evidence="12">S2_005_003_R2_41</strain>
    </source>
</reference>
<sequence>MALPPIPAAGQFEGGCAFAEGAFVPLSEAKISLFDWGFTRSDATYDVASTWQGAFFRLDTHLDRFFSSLEKMRMSVPYGREELRAILHGCVRGAGLQDAYVAMVCTRGVPPRGARDPRLATNRFYAYALPYVWIAPPEKQREGIDLHISERVRIAPESVDPTVKNYHWMDLVQSLFDAYDRGRDTSCVVDALGNLAEGPGFNVFIVKNGEVRTADRGVLEGVSRRTALELCERLGIPVRVAPLPVADVRAADEVFLTSTGGGILPIAKLDGVPLPQFPGPVTERLHAAYWAMRDEAAYRDVVDYGP</sequence>
<dbReference type="AlphaFoldDB" id="A0A2W5QEW7"/>
<evidence type="ECO:0000256" key="3">
    <source>
        <dbReference type="ARBA" id="ARBA00004824"/>
    </source>
</evidence>
<dbReference type="SUPFAM" id="SSF56752">
    <property type="entry name" value="D-aminoacid aminotransferase-like PLP-dependent enzymes"/>
    <property type="match status" value="1"/>
</dbReference>
<evidence type="ECO:0000256" key="6">
    <source>
        <dbReference type="ARBA" id="ARBA00009320"/>
    </source>
</evidence>
<proteinExistence type="inferred from homology"/>
<dbReference type="Gene3D" id="3.20.10.10">
    <property type="entry name" value="D-amino Acid Aminotransferase, subunit A, domain 2"/>
    <property type="match status" value="1"/>
</dbReference>
<dbReference type="SMR" id="A0A2W5QEW7"/>
<dbReference type="EMBL" id="QFPP01000075">
    <property type="protein sequence ID" value="PZQ75768.1"/>
    <property type="molecule type" value="Genomic_DNA"/>
</dbReference>
<comment type="catalytic activity">
    <reaction evidence="9">
        <text>L-valine + 2-oxoglutarate = 3-methyl-2-oxobutanoate + L-glutamate</text>
        <dbReference type="Rhea" id="RHEA:24813"/>
        <dbReference type="ChEBI" id="CHEBI:11851"/>
        <dbReference type="ChEBI" id="CHEBI:16810"/>
        <dbReference type="ChEBI" id="CHEBI:29985"/>
        <dbReference type="ChEBI" id="CHEBI:57762"/>
        <dbReference type="EC" id="2.6.1.42"/>
    </reaction>
</comment>
<dbReference type="FunFam" id="3.20.10.10:FF:000002">
    <property type="entry name" value="D-alanine aminotransferase"/>
    <property type="match status" value="1"/>
</dbReference>
<dbReference type="InterPro" id="IPR050571">
    <property type="entry name" value="Class-IV_PLP-Dep_Aminotrnsfr"/>
</dbReference>
<comment type="pathway">
    <text evidence="3">Amino-acid biosynthesis; L-isoleucine biosynthesis; L-isoleucine from 2-oxobutanoate: step 4/4.</text>
</comment>
<evidence type="ECO:0000313" key="13">
    <source>
        <dbReference type="Proteomes" id="UP000249135"/>
    </source>
</evidence>
<evidence type="ECO:0000256" key="11">
    <source>
        <dbReference type="ARBA" id="ARBA00049229"/>
    </source>
</evidence>
<dbReference type="Pfam" id="PF01063">
    <property type="entry name" value="Aminotran_4"/>
    <property type="match status" value="1"/>
</dbReference>
<dbReference type="GO" id="GO:0008652">
    <property type="term" value="P:amino acid biosynthetic process"/>
    <property type="evidence" value="ECO:0007669"/>
    <property type="project" value="UniProtKB-ARBA"/>
</dbReference>
<name>A0A2W5QEW7_VARPD</name>
<comment type="similarity">
    <text evidence="6">Belongs to the class-IV pyridoxal-phosphate-dependent aminotransferase family.</text>
</comment>
<evidence type="ECO:0000256" key="9">
    <source>
        <dbReference type="ARBA" id="ARBA00048212"/>
    </source>
</evidence>
<evidence type="ECO:0000256" key="2">
    <source>
        <dbReference type="ARBA" id="ARBA00003109"/>
    </source>
</evidence>
<comment type="pathway">
    <text evidence="5">Amino-acid biosynthesis; L-leucine biosynthesis; L-leucine from 3-methyl-2-oxobutanoate: step 4/4.</text>
</comment>
<dbReference type="GO" id="GO:0046394">
    <property type="term" value="P:carboxylic acid biosynthetic process"/>
    <property type="evidence" value="ECO:0007669"/>
    <property type="project" value="UniProtKB-ARBA"/>
</dbReference>
<evidence type="ECO:0000256" key="8">
    <source>
        <dbReference type="ARBA" id="ARBA00022898"/>
    </source>
</evidence>
<dbReference type="Proteomes" id="UP000249135">
    <property type="component" value="Unassembled WGS sequence"/>
</dbReference>
<evidence type="ECO:0000256" key="4">
    <source>
        <dbReference type="ARBA" id="ARBA00004931"/>
    </source>
</evidence>
<dbReference type="InterPro" id="IPR036038">
    <property type="entry name" value="Aminotransferase-like"/>
</dbReference>
<accession>A0A2W5QEW7</accession>
<organism evidence="12 13">
    <name type="scientific">Variovorax paradoxus</name>
    <dbReference type="NCBI Taxonomy" id="34073"/>
    <lineage>
        <taxon>Bacteria</taxon>
        <taxon>Pseudomonadati</taxon>
        <taxon>Pseudomonadota</taxon>
        <taxon>Betaproteobacteria</taxon>
        <taxon>Burkholderiales</taxon>
        <taxon>Comamonadaceae</taxon>
        <taxon>Variovorax</taxon>
    </lineage>
</organism>